<dbReference type="Proteomes" id="UP000198605">
    <property type="component" value="Unassembled WGS sequence"/>
</dbReference>
<feature type="region of interest" description="Disordered" evidence="1">
    <location>
        <begin position="223"/>
        <end position="250"/>
    </location>
</feature>
<proteinExistence type="predicted"/>
<evidence type="ECO:0000313" key="3">
    <source>
        <dbReference type="Proteomes" id="UP000198605"/>
    </source>
</evidence>
<dbReference type="OrthoDB" id="3373416at2"/>
<evidence type="ECO:0000313" key="2">
    <source>
        <dbReference type="EMBL" id="SCL61077.1"/>
    </source>
</evidence>
<organism evidence="2 3">
    <name type="scientific">Micromonospora chersina</name>
    <dbReference type="NCBI Taxonomy" id="47854"/>
    <lineage>
        <taxon>Bacteria</taxon>
        <taxon>Bacillati</taxon>
        <taxon>Actinomycetota</taxon>
        <taxon>Actinomycetes</taxon>
        <taxon>Micromonosporales</taxon>
        <taxon>Micromonosporaceae</taxon>
        <taxon>Micromonospora</taxon>
    </lineage>
</organism>
<sequence length="250" mass="25652">MRARRLVAVASVAVGLVALTGCRTEPGVAAYIGDHRVTEDQVTSILDEMRDGLADSPATAEQASAMLPGRDQVVATLVLRDVCRDLSADKGYQPQGQVSAAQVAQQTGLPADAVYPQRVAEFYTCLSGVPAGEQAAPSKEELAAVIAAGRSAGAIPPDVSDADAAGQLDGSQLRSALATRKVLADAIGDYDVSVNPRYRPLLFPLLSFKGDVAAVSVPLGEAGSAVTEISTPEPESTEPGTVEPSASVAP</sequence>
<dbReference type="EMBL" id="FMIB01000002">
    <property type="protein sequence ID" value="SCL61077.1"/>
    <property type="molecule type" value="Genomic_DNA"/>
</dbReference>
<dbReference type="STRING" id="47854.GA0070603_3137"/>
<keyword evidence="3" id="KW-1185">Reference proteome</keyword>
<dbReference type="RefSeq" id="WP_091321987.1">
    <property type="nucleotide sequence ID" value="NZ_FMIB01000002.1"/>
</dbReference>
<evidence type="ECO:0000256" key="1">
    <source>
        <dbReference type="SAM" id="MobiDB-lite"/>
    </source>
</evidence>
<reference evidence="3" key="1">
    <citation type="submission" date="2016-06" db="EMBL/GenBank/DDBJ databases">
        <authorList>
            <person name="Varghese N."/>
            <person name="Submissions Spin"/>
        </authorList>
    </citation>
    <scope>NUCLEOTIDE SEQUENCE [LARGE SCALE GENOMIC DNA]</scope>
    <source>
        <strain evidence="3">DSM 44151</strain>
    </source>
</reference>
<name>A0A1C6V4J5_9ACTN</name>
<evidence type="ECO:0008006" key="4">
    <source>
        <dbReference type="Google" id="ProtNLM"/>
    </source>
</evidence>
<accession>A0A1C6V4J5</accession>
<dbReference type="GeneID" id="43279780"/>
<dbReference type="PROSITE" id="PS51257">
    <property type="entry name" value="PROKAR_LIPOPROTEIN"/>
    <property type="match status" value="1"/>
</dbReference>
<feature type="compositionally biased region" description="Low complexity" evidence="1">
    <location>
        <begin position="227"/>
        <end position="250"/>
    </location>
</feature>
<dbReference type="AlphaFoldDB" id="A0A1C6V4J5"/>
<gene>
    <name evidence="2" type="ORF">GA0070603_3137</name>
</gene>
<protein>
    <recommendedName>
        <fullName evidence="4">SurA N-terminal domain-containing protein</fullName>
    </recommendedName>
</protein>